<dbReference type="PANTHER" id="PTHR36924:SF1">
    <property type="entry name" value="ANTITOXIN HIGA-1"/>
    <property type="match status" value="1"/>
</dbReference>
<dbReference type="SUPFAM" id="SSF47413">
    <property type="entry name" value="lambda repressor-like DNA-binding domains"/>
    <property type="match status" value="1"/>
</dbReference>
<dbReference type="Pfam" id="PF01381">
    <property type="entry name" value="HTH_3"/>
    <property type="match status" value="1"/>
</dbReference>
<dbReference type="Proteomes" id="UP000198356">
    <property type="component" value="Unassembled WGS sequence"/>
</dbReference>
<dbReference type="NCBIfam" id="TIGR02607">
    <property type="entry name" value="antidote_HigA"/>
    <property type="match status" value="1"/>
</dbReference>
<feature type="domain" description="HTH cro/C1-type" evidence="2">
    <location>
        <begin position="21"/>
        <end position="68"/>
    </location>
</feature>
<sequence>MPKPFAIHPGEILQTEFMQPLGLTAYRLAKELGVPGPRVNDIVLGKRSISADSALRLGIFFRLPAQFWLNLQNDYDLRLATTDALSNIRPYEAA</sequence>
<reference evidence="3 4" key="1">
    <citation type="submission" date="2017-06" db="EMBL/GenBank/DDBJ databases">
        <authorList>
            <person name="Kim H.J."/>
            <person name="Triplett B.A."/>
        </authorList>
    </citation>
    <scope>NUCLEOTIDE SEQUENCE [LARGE SCALE GENOMIC DNA]</scope>
    <source>
        <strain evidence="3 4">DSM 18704</strain>
    </source>
</reference>
<dbReference type="AlphaFoldDB" id="A0A239D4U2"/>
<dbReference type="InterPro" id="IPR010982">
    <property type="entry name" value="Lambda_DNA-bd_dom_sf"/>
</dbReference>
<proteinExistence type="predicted"/>
<dbReference type="InterPro" id="IPR001387">
    <property type="entry name" value="Cro/C1-type_HTH"/>
</dbReference>
<dbReference type="PROSITE" id="PS50943">
    <property type="entry name" value="HTH_CROC1"/>
    <property type="match status" value="1"/>
</dbReference>
<evidence type="ECO:0000313" key="3">
    <source>
        <dbReference type="EMBL" id="SNS27435.1"/>
    </source>
</evidence>
<evidence type="ECO:0000259" key="2">
    <source>
        <dbReference type="PROSITE" id="PS50943"/>
    </source>
</evidence>
<gene>
    <name evidence="3" type="ORF">SAMN05421770_101295</name>
</gene>
<dbReference type="Gene3D" id="1.10.260.40">
    <property type="entry name" value="lambda repressor-like DNA-binding domains"/>
    <property type="match status" value="1"/>
</dbReference>
<organism evidence="3 4">
    <name type="scientific">Granulicella rosea</name>
    <dbReference type="NCBI Taxonomy" id="474952"/>
    <lineage>
        <taxon>Bacteria</taxon>
        <taxon>Pseudomonadati</taxon>
        <taxon>Acidobacteriota</taxon>
        <taxon>Terriglobia</taxon>
        <taxon>Terriglobales</taxon>
        <taxon>Acidobacteriaceae</taxon>
        <taxon>Granulicella</taxon>
    </lineage>
</organism>
<dbReference type="InterPro" id="IPR013430">
    <property type="entry name" value="Toxin_antidote_HigA"/>
</dbReference>
<evidence type="ECO:0000256" key="1">
    <source>
        <dbReference type="ARBA" id="ARBA00023125"/>
    </source>
</evidence>
<keyword evidence="4" id="KW-1185">Reference proteome</keyword>
<name>A0A239D4U2_9BACT</name>
<dbReference type="OrthoDB" id="9798100at2"/>
<evidence type="ECO:0000313" key="4">
    <source>
        <dbReference type="Proteomes" id="UP000198356"/>
    </source>
</evidence>
<keyword evidence="1" id="KW-0238">DNA-binding</keyword>
<dbReference type="CDD" id="cd00093">
    <property type="entry name" value="HTH_XRE"/>
    <property type="match status" value="1"/>
</dbReference>
<dbReference type="RefSeq" id="WP_089406604.1">
    <property type="nucleotide sequence ID" value="NZ_FZOU01000001.1"/>
</dbReference>
<dbReference type="PANTHER" id="PTHR36924">
    <property type="entry name" value="ANTITOXIN HIGA-1"/>
    <property type="match status" value="1"/>
</dbReference>
<dbReference type="GO" id="GO:0003677">
    <property type="term" value="F:DNA binding"/>
    <property type="evidence" value="ECO:0007669"/>
    <property type="project" value="UniProtKB-KW"/>
</dbReference>
<accession>A0A239D4U2</accession>
<dbReference type="EMBL" id="FZOU01000001">
    <property type="protein sequence ID" value="SNS27435.1"/>
    <property type="molecule type" value="Genomic_DNA"/>
</dbReference>
<protein>
    <submittedName>
        <fullName evidence="3">Plasmid maintenance system antidote protein, XRE family</fullName>
    </submittedName>
</protein>